<dbReference type="EMBL" id="VDEQ01000369">
    <property type="protein sequence ID" value="MQS39854.1"/>
    <property type="molecule type" value="Genomic_DNA"/>
</dbReference>
<sequence length="99" mass="10822">MTPFGILRHIRAHLDVRRRSEQYDLDELVGLHRHLDRPIDHTHLHVPPSGSCADAEGESGFAMVKAAGREHPVVVHLLCTNAAVLAILVALTVAIAIPE</sequence>
<proteinExistence type="predicted"/>
<keyword evidence="1" id="KW-0812">Transmembrane</keyword>
<organism evidence="2 3">
    <name type="scientific">Streptomyces katsurahamanus</name>
    <dbReference type="NCBI Taxonomy" id="2577098"/>
    <lineage>
        <taxon>Bacteria</taxon>
        <taxon>Bacillati</taxon>
        <taxon>Actinomycetota</taxon>
        <taxon>Actinomycetes</taxon>
        <taxon>Kitasatosporales</taxon>
        <taxon>Streptomycetaceae</taxon>
        <taxon>Streptomyces</taxon>
    </lineage>
</organism>
<evidence type="ECO:0000313" key="2">
    <source>
        <dbReference type="EMBL" id="MQS39854.1"/>
    </source>
</evidence>
<reference evidence="2 3" key="1">
    <citation type="submission" date="2019-06" db="EMBL/GenBank/DDBJ databases">
        <title>Comparative genomics and metabolomics analyses of clavulanic acid producing Streptomyces species provides insight into specialized metabolism and evolution of beta-lactam biosynthetic gene clusters.</title>
        <authorList>
            <person name="Moore M.A."/>
            <person name="Cruz-Morales P."/>
            <person name="Barona Gomez F."/>
            <person name="Kapil T."/>
        </authorList>
    </citation>
    <scope>NUCLEOTIDE SEQUENCE [LARGE SCALE GENOMIC DNA]</scope>
    <source>
        <strain evidence="2 3">T-272</strain>
    </source>
</reference>
<dbReference type="RefSeq" id="WP_153487372.1">
    <property type="nucleotide sequence ID" value="NZ_VDEQ01000369.1"/>
</dbReference>
<protein>
    <submittedName>
        <fullName evidence="2">Uncharacterized protein</fullName>
    </submittedName>
</protein>
<keyword evidence="1" id="KW-0472">Membrane</keyword>
<feature type="transmembrane region" description="Helical" evidence="1">
    <location>
        <begin position="73"/>
        <end position="97"/>
    </location>
</feature>
<name>A0ABW9P357_9ACTN</name>
<comment type="caution">
    <text evidence="2">The sequence shown here is derived from an EMBL/GenBank/DDBJ whole genome shotgun (WGS) entry which is preliminary data.</text>
</comment>
<accession>A0ABW9P357</accession>
<evidence type="ECO:0000313" key="3">
    <source>
        <dbReference type="Proteomes" id="UP000460558"/>
    </source>
</evidence>
<dbReference type="Proteomes" id="UP000460558">
    <property type="component" value="Unassembled WGS sequence"/>
</dbReference>
<gene>
    <name evidence="2" type="ORF">FFZ77_31010</name>
</gene>
<keyword evidence="3" id="KW-1185">Reference proteome</keyword>
<keyword evidence="1" id="KW-1133">Transmembrane helix</keyword>
<evidence type="ECO:0000256" key="1">
    <source>
        <dbReference type="SAM" id="Phobius"/>
    </source>
</evidence>